<dbReference type="Proteomes" id="UP001623660">
    <property type="component" value="Unassembled WGS sequence"/>
</dbReference>
<evidence type="ECO:0000313" key="1">
    <source>
        <dbReference type="EMBL" id="MFL0198281.1"/>
    </source>
</evidence>
<keyword evidence="2" id="KW-1185">Reference proteome</keyword>
<protein>
    <recommendedName>
        <fullName evidence="3">DNA-binding protein</fullName>
    </recommendedName>
</protein>
<evidence type="ECO:0008006" key="3">
    <source>
        <dbReference type="Google" id="ProtNLM"/>
    </source>
</evidence>
<dbReference type="EMBL" id="JBJHZX010000054">
    <property type="protein sequence ID" value="MFL0198281.1"/>
    <property type="molecule type" value="Genomic_DNA"/>
</dbReference>
<gene>
    <name evidence="1" type="ORF">ACJDU8_22350</name>
</gene>
<organism evidence="1 2">
    <name type="scientific">Candidatus Clostridium eludens</name>
    <dbReference type="NCBI Taxonomy" id="3381663"/>
    <lineage>
        <taxon>Bacteria</taxon>
        <taxon>Bacillati</taxon>
        <taxon>Bacillota</taxon>
        <taxon>Clostridia</taxon>
        <taxon>Eubacteriales</taxon>
        <taxon>Clostridiaceae</taxon>
        <taxon>Clostridium</taxon>
    </lineage>
</organism>
<name>A0ABW8SR60_9CLOT</name>
<evidence type="ECO:0000313" key="2">
    <source>
        <dbReference type="Proteomes" id="UP001623660"/>
    </source>
</evidence>
<sequence length="188" mass="21930">MLDRREFDSLSIENQIEYINKELASGGTVTKICKCIGIGRSTVRDRFNKVGQSYDSSLNKYVSDNNKTSLLYDENKAIVPKDIIRDDDKTIITDKKVLKNLIGLSENYDKLMEILEWFSNDKDKINVTPIIQGIKINLPEENDKEYRKTVRINDVVWSEFLEFCNKNKEFKQKDLHSQALLEYIKNHS</sequence>
<accession>A0ABW8SR60</accession>
<dbReference type="RefSeq" id="WP_406794390.1">
    <property type="nucleotide sequence ID" value="NZ_JBJHZX010000054.1"/>
</dbReference>
<reference evidence="1 2" key="1">
    <citation type="submission" date="2024-11" db="EMBL/GenBank/DDBJ databases">
        <authorList>
            <person name="Heng Y.C."/>
            <person name="Lim A.C.H."/>
            <person name="Lee J.K.Y."/>
            <person name="Kittelmann S."/>
        </authorList>
    </citation>
    <scope>NUCLEOTIDE SEQUENCE [LARGE SCALE GENOMIC DNA]</scope>
    <source>
        <strain evidence="1 2">WILCCON 0269</strain>
    </source>
</reference>
<comment type="caution">
    <text evidence="1">The sequence shown here is derived from an EMBL/GenBank/DDBJ whole genome shotgun (WGS) entry which is preliminary data.</text>
</comment>
<proteinExistence type="predicted"/>